<evidence type="ECO:0000313" key="2">
    <source>
        <dbReference type="EMBL" id="KAB1985774.1"/>
    </source>
</evidence>
<feature type="transmembrane region" description="Helical" evidence="1">
    <location>
        <begin position="225"/>
        <end position="245"/>
    </location>
</feature>
<dbReference type="Proteomes" id="UP000442990">
    <property type="component" value="Unassembled WGS sequence"/>
</dbReference>
<dbReference type="Pfam" id="PF14023">
    <property type="entry name" value="Bestrophin-like"/>
    <property type="match status" value="1"/>
</dbReference>
<dbReference type="AlphaFoldDB" id="A0A7J5DD07"/>
<evidence type="ECO:0000313" key="3">
    <source>
        <dbReference type="Proteomes" id="UP000442990"/>
    </source>
</evidence>
<accession>A0A7J5DD07</accession>
<reference evidence="2 3" key="1">
    <citation type="submission" date="2019-09" db="EMBL/GenBank/DDBJ databases">
        <title>Isolation and identification of active actinomycetes.</title>
        <authorList>
            <person name="Yu Z."/>
            <person name="Han C."/>
            <person name="Yu B."/>
        </authorList>
    </citation>
    <scope>NUCLEOTIDE SEQUENCE [LARGE SCALE GENOMIC DNA]</scope>
    <source>
        <strain evidence="2 3">NEAU-H2</strain>
    </source>
</reference>
<feature type="transmembrane region" description="Helical" evidence="1">
    <location>
        <begin position="61"/>
        <end position="80"/>
    </location>
</feature>
<keyword evidence="1" id="KW-0812">Transmembrane</keyword>
<evidence type="ECO:0000256" key="1">
    <source>
        <dbReference type="SAM" id="Phobius"/>
    </source>
</evidence>
<dbReference type="InterPro" id="IPR025333">
    <property type="entry name" value="DUF4239"/>
</dbReference>
<dbReference type="RefSeq" id="WP_151471973.1">
    <property type="nucleotide sequence ID" value="NZ_WBKG01000024.1"/>
</dbReference>
<feature type="transmembrane region" description="Helical" evidence="1">
    <location>
        <begin position="20"/>
        <end position="41"/>
    </location>
</feature>
<gene>
    <name evidence="2" type="ORF">F8144_26250</name>
</gene>
<comment type="caution">
    <text evidence="2">The sequence shown here is derived from an EMBL/GenBank/DDBJ whole genome shotgun (WGS) entry which is preliminary data.</text>
</comment>
<organism evidence="2 3">
    <name type="scientific">Streptomyces triticiradicis</name>
    <dbReference type="NCBI Taxonomy" id="2651189"/>
    <lineage>
        <taxon>Bacteria</taxon>
        <taxon>Bacillati</taxon>
        <taxon>Actinomycetota</taxon>
        <taxon>Actinomycetes</taxon>
        <taxon>Kitasatosporales</taxon>
        <taxon>Streptomycetaceae</taxon>
        <taxon>Streptomyces</taxon>
    </lineage>
</organism>
<keyword evidence="1" id="KW-0472">Membrane</keyword>
<dbReference type="EMBL" id="WBKG01000024">
    <property type="protein sequence ID" value="KAB1985774.1"/>
    <property type="molecule type" value="Genomic_DNA"/>
</dbReference>
<keyword evidence="3" id="KW-1185">Reference proteome</keyword>
<proteinExistence type="predicted"/>
<feature type="transmembrane region" description="Helical" evidence="1">
    <location>
        <begin position="197"/>
        <end position="218"/>
    </location>
</feature>
<keyword evidence="1" id="KW-1133">Transmembrane helix</keyword>
<name>A0A7J5DD07_9ACTN</name>
<protein>
    <submittedName>
        <fullName evidence="2">DUF4239 domain-containing protein</fullName>
    </submittedName>
</protein>
<sequence>MSPPGSTHVSLWLLNHFSTFTLAVVTVGGTVLLAVGGSVLLRRRYPSVARGEHNDMVGVTLGMFGAIYGIILAFVIVTLWTQLEDTQTIVASEATDAALITRDAAAFPAPVRARLDATMSGYVHAVVEDQWPRMRAGDPSYGATETHLRAAFKTLQEYDPKGRSEQVFYEEAVTRLNDVASQRRARITMARQELPPLLQVLAFGGALVLVPLTFLYGMRKLRVQILFVASVAGLVGFSLLLVFVLDRPFAGELSVSPAPYKEGALAQYWSRGADDVSAGHRASTADR</sequence>